<organism evidence="8 9">
    <name type="scientific">Falsirhodobacter algicola</name>
    <dbReference type="NCBI Taxonomy" id="2692330"/>
    <lineage>
        <taxon>Bacteria</taxon>
        <taxon>Pseudomonadati</taxon>
        <taxon>Pseudomonadota</taxon>
        <taxon>Alphaproteobacteria</taxon>
        <taxon>Rhodobacterales</taxon>
        <taxon>Paracoccaceae</taxon>
        <taxon>Falsirhodobacter</taxon>
    </lineage>
</organism>
<sequence>MPPVQLIVTPDWVTPDARWRKCAVSSPSPAGVLVAGAAAGCKGLRPDGQAAPLPPPSHTEARVTDRPLRSALYVPATQPRALEKARTLPCDAIIFDLEDAVAPARKEEAQRTLIQTLRTADYGHRMRIVRVNGPEDLPAFADVPVDALLLPKLRGPDLPPSVHPLWAMIETAEAVLNVAAIAAHPAIAGLVMGTNDLMKDLHLPERPGRPGLIHALSASVLAARAARKPVLDGVHTALHDADGLRAEAQQGRDLGFDGKTVIHPAQIAAANAAFGPSADEIALARRQIEAHAAVEAAGQGVAVVDGRIVEALHADIARRILSHAAIIARTTGGPT</sequence>
<reference evidence="8" key="1">
    <citation type="submission" date="2020-01" db="EMBL/GenBank/DDBJ databases">
        <authorList>
            <person name="Yang Y."/>
            <person name="Kwon Y.M."/>
        </authorList>
    </citation>
    <scope>NUCLEOTIDE SEQUENCE</scope>
    <source>
        <strain evidence="8">PG104</strain>
    </source>
</reference>
<dbReference type="GO" id="GO:0000287">
    <property type="term" value="F:magnesium ion binding"/>
    <property type="evidence" value="ECO:0007669"/>
    <property type="project" value="TreeGrafter"/>
</dbReference>
<keyword evidence="8" id="KW-0456">Lyase</keyword>
<keyword evidence="9" id="KW-1185">Reference proteome</keyword>
<name>A0A8J8SLT5_9RHOB</name>
<protein>
    <submittedName>
        <fullName evidence="8">HpcH/HpaI aldolase/citrate lyase family protein</fullName>
    </submittedName>
</protein>
<evidence type="ECO:0000313" key="9">
    <source>
        <dbReference type="Proteomes" id="UP000679284"/>
    </source>
</evidence>
<dbReference type="InterPro" id="IPR015813">
    <property type="entry name" value="Pyrv/PenolPyrv_kinase-like_dom"/>
</dbReference>
<proteinExistence type="inferred from homology"/>
<feature type="binding site" evidence="5">
    <location>
        <position position="130"/>
    </location>
    <ligand>
        <name>substrate</name>
    </ligand>
</feature>
<feature type="binding site" evidence="5">
    <location>
        <position position="170"/>
    </location>
    <ligand>
        <name>substrate</name>
    </ligand>
</feature>
<comment type="cofactor">
    <cofactor evidence="1">
        <name>Mg(2+)</name>
        <dbReference type="ChEBI" id="CHEBI:18420"/>
    </cofactor>
</comment>
<comment type="similarity">
    <text evidence="2">Belongs to the HpcH/HpaI aldolase family.</text>
</comment>
<feature type="domain" description="HpcH/HpaI aldolase/citrate lyase" evidence="7">
    <location>
        <begin position="69"/>
        <end position="152"/>
    </location>
</feature>
<dbReference type="KEGG" id="fap:GR316_00365"/>
<keyword evidence="4 6" id="KW-0460">Magnesium</keyword>
<evidence type="ECO:0000256" key="6">
    <source>
        <dbReference type="PIRSR" id="PIRSR015582-2"/>
    </source>
</evidence>
<evidence type="ECO:0000256" key="5">
    <source>
        <dbReference type="PIRSR" id="PIRSR015582-1"/>
    </source>
</evidence>
<evidence type="ECO:0000256" key="2">
    <source>
        <dbReference type="ARBA" id="ARBA00005568"/>
    </source>
</evidence>
<dbReference type="Gene3D" id="3.20.20.60">
    <property type="entry name" value="Phosphoenolpyruvate-binding domains"/>
    <property type="match status" value="1"/>
</dbReference>
<dbReference type="Proteomes" id="UP000679284">
    <property type="component" value="Chromosome"/>
</dbReference>
<feature type="domain" description="HpcH/HpaI aldolase/citrate lyase" evidence="7">
    <location>
        <begin position="165"/>
        <end position="264"/>
    </location>
</feature>
<dbReference type="EMBL" id="CP047289">
    <property type="protein sequence ID" value="QUS36822.1"/>
    <property type="molecule type" value="Genomic_DNA"/>
</dbReference>
<dbReference type="PANTHER" id="PTHR32308:SF10">
    <property type="entry name" value="CITRATE LYASE SUBUNIT BETA"/>
    <property type="match status" value="1"/>
</dbReference>
<feature type="binding site" evidence="6">
    <location>
        <position position="196"/>
    </location>
    <ligand>
        <name>Mg(2+)</name>
        <dbReference type="ChEBI" id="CHEBI:18420"/>
    </ligand>
</feature>
<accession>A0A8J8SLT5</accession>
<dbReference type="Pfam" id="PF03328">
    <property type="entry name" value="HpcH_HpaI"/>
    <property type="match status" value="2"/>
</dbReference>
<evidence type="ECO:0000259" key="7">
    <source>
        <dbReference type="Pfam" id="PF03328"/>
    </source>
</evidence>
<dbReference type="InterPro" id="IPR040442">
    <property type="entry name" value="Pyrv_kinase-like_dom_sf"/>
</dbReference>
<dbReference type="SUPFAM" id="SSF51621">
    <property type="entry name" value="Phosphoenolpyruvate/pyruvate domain"/>
    <property type="match status" value="1"/>
</dbReference>
<evidence type="ECO:0000256" key="1">
    <source>
        <dbReference type="ARBA" id="ARBA00001946"/>
    </source>
</evidence>
<dbReference type="PANTHER" id="PTHR32308">
    <property type="entry name" value="LYASE BETA SUBUNIT, PUTATIVE (AFU_ORTHOLOGUE AFUA_4G13030)-RELATED"/>
    <property type="match status" value="1"/>
</dbReference>
<dbReference type="AlphaFoldDB" id="A0A8J8SLT5"/>
<feature type="binding site" evidence="6">
    <location>
        <position position="170"/>
    </location>
    <ligand>
        <name>Mg(2+)</name>
        <dbReference type="ChEBI" id="CHEBI:18420"/>
    </ligand>
</feature>
<evidence type="ECO:0000256" key="3">
    <source>
        <dbReference type="ARBA" id="ARBA00022723"/>
    </source>
</evidence>
<dbReference type="PIRSF" id="PIRSF015582">
    <property type="entry name" value="Cit_lyase_B"/>
    <property type="match status" value="1"/>
</dbReference>
<dbReference type="InterPro" id="IPR005000">
    <property type="entry name" value="Aldolase/citrate-lyase_domain"/>
</dbReference>
<dbReference type="InterPro" id="IPR011206">
    <property type="entry name" value="Citrate_lyase_beta/mcl1/mcl2"/>
</dbReference>
<dbReference type="GO" id="GO:0016829">
    <property type="term" value="F:lyase activity"/>
    <property type="evidence" value="ECO:0007669"/>
    <property type="project" value="UniProtKB-KW"/>
</dbReference>
<keyword evidence="3 6" id="KW-0479">Metal-binding</keyword>
<evidence type="ECO:0000313" key="8">
    <source>
        <dbReference type="EMBL" id="QUS36822.1"/>
    </source>
</evidence>
<dbReference type="GO" id="GO:0006107">
    <property type="term" value="P:oxaloacetate metabolic process"/>
    <property type="evidence" value="ECO:0007669"/>
    <property type="project" value="TreeGrafter"/>
</dbReference>
<gene>
    <name evidence="8" type="ORF">GR316_00365</name>
</gene>
<evidence type="ECO:0000256" key="4">
    <source>
        <dbReference type="ARBA" id="ARBA00022842"/>
    </source>
</evidence>